<name>A0A0G1HFT1_UNCKA</name>
<organism evidence="2 3">
    <name type="scientific">candidate division WWE3 bacterium GW2011_GWA2_44_16</name>
    <dbReference type="NCBI Taxonomy" id="1619110"/>
    <lineage>
        <taxon>Bacteria</taxon>
        <taxon>Katanobacteria</taxon>
    </lineage>
</organism>
<sequence>MVGVGRLELPTPSTPYWCASQLRHTPIINPPTTSQPANYTLALKKTPEYYNVIRMSDTTSVIQKRLKILDDLLKELNKLKDDLDGALQDDPNYGKFLEEREETKKDHKEKKGRIMATGVVKGYQVEIKEKIQEIKENREILSQELVDYYRENGTLEIVDANGNVKRMKFSVKLVN</sequence>
<dbReference type="Proteomes" id="UP000034128">
    <property type="component" value="Unassembled WGS sequence"/>
</dbReference>
<evidence type="ECO:0000313" key="2">
    <source>
        <dbReference type="EMBL" id="KKT45363.1"/>
    </source>
</evidence>
<gene>
    <name evidence="2" type="ORF">UW36_C0007G0044</name>
</gene>
<evidence type="ECO:0000313" key="3">
    <source>
        <dbReference type="Proteomes" id="UP000034128"/>
    </source>
</evidence>
<dbReference type="EMBL" id="LCIA01000007">
    <property type="protein sequence ID" value="KKT45363.1"/>
    <property type="molecule type" value="Genomic_DNA"/>
</dbReference>
<proteinExistence type="predicted"/>
<keyword evidence="1" id="KW-0175">Coiled coil</keyword>
<comment type="caution">
    <text evidence="2">The sequence shown here is derived from an EMBL/GenBank/DDBJ whole genome shotgun (WGS) entry which is preliminary data.</text>
</comment>
<dbReference type="AlphaFoldDB" id="A0A0G1HFT1"/>
<feature type="coiled-coil region" evidence="1">
    <location>
        <begin position="62"/>
        <end position="89"/>
    </location>
</feature>
<accession>A0A0G1HFT1</accession>
<feature type="coiled-coil region" evidence="1">
    <location>
        <begin position="124"/>
        <end position="151"/>
    </location>
</feature>
<protein>
    <submittedName>
        <fullName evidence="2">Uncharacterized protein</fullName>
    </submittedName>
</protein>
<evidence type="ECO:0000256" key="1">
    <source>
        <dbReference type="SAM" id="Coils"/>
    </source>
</evidence>
<reference evidence="2 3" key="1">
    <citation type="journal article" date="2015" name="Nature">
        <title>rRNA introns, odd ribosomes, and small enigmatic genomes across a large radiation of phyla.</title>
        <authorList>
            <person name="Brown C.T."/>
            <person name="Hug L.A."/>
            <person name="Thomas B.C."/>
            <person name="Sharon I."/>
            <person name="Castelle C.J."/>
            <person name="Singh A."/>
            <person name="Wilkins M.J."/>
            <person name="Williams K.H."/>
            <person name="Banfield J.F."/>
        </authorList>
    </citation>
    <scope>NUCLEOTIDE SEQUENCE [LARGE SCALE GENOMIC DNA]</scope>
</reference>